<comment type="caution">
    <text evidence="3">The sequence shown here is derived from an EMBL/GenBank/DDBJ whole genome shotgun (WGS) entry which is preliminary data.</text>
</comment>
<dbReference type="GO" id="GO:0097367">
    <property type="term" value="F:carbohydrate derivative binding"/>
    <property type="evidence" value="ECO:0007669"/>
    <property type="project" value="InterPro"/>
</dbReference>
<dbReference type="Proteomes" id="UP000293638">
    <property type="component" value="Unassembled WGS sequence"/>
</dbReference>
<dbReference type="PROSITE" id="PS51464">
    <property type="entry name" value="SIS"/>
    <property type="match status" value="2"/>
</dbReference>
<dbReference type="PANTHER" id="PTHR32502">
    <property type="entry name" value="N-ACETYLGALACTOSAMINE PERMEASE II COMPONENT-RELATED"/>
    <property type="match status" value="1"/>
</dbReference>
<dbReference type="EMBL" id="SGXD01000001">
    <property type="protein sequence ID" value="RZS90898.1"/>
    <property type="molecule type" value="Genomic_DNA"/>
</dbReference>
<dbReference type="GO" id="GO:0009401">
    <property type="term" value="P:phosphoenolpyruvate-dependent sugar phosphotransferase system"/>
    <property type="evidence" value="ECO:0007669"/>
    <property type="project" value="TreeGrafter"/>
</dbReference>
<keyword evidence="3" id="KW-0413">Isomerase</keyword>
<proteinExistence type="predicted"/>
<dbReference type="RefSeq" id="WP_130491026.1">
    <property type="nucleotide sequence ID" value="NZ_SGXD01000001.1"/>
</dbReference>
<feature type="domain" description="SIS" evidence="2">
    <location>
        <begin position="43"/>
        <end position="194"/>
    </location>
</feature>
<dbReference type="SUPFAM" id="SSF53697">
    <property type="entry name" value="SIS domain"/>
    <property type="match status" value="1"/>
</dbReference>
<dbReference type="InterPro" id="IPR001347">
    <property type="entry name" value="SIS_dom"/>
</dbReference>
<gene>
    <name evidence="3" type="ORF">EV189_0128</name>
</gene>
<reference evidence="3 4" key="1">
    <citation type="submission" date="2019-02" db="EMBL/GenBank/DDBJ databases">
        <title>Genomic Encyclopedia of Type Strains, Phase IV (KMG-IV): sequencing the most valuable type-strain genomes for metagenomic binning, comparative biology and taxonomic classification.</title>
        <authorList>
            <person name="Goeker M."/>
        </authorList>
    </citation>
    <scope>NUCLEOTIDE SEQUENCE [LARGE SCALE GENOMIC DNA]</scope>
    <source>
        <strain evidence="3 4">DSM 45622</strain>
    </source>
</reference>
<feature type="domain" description="SIS" evidence="2">
    <location>
        <begin position="210"/>
        <end position="358"/>
    </location>
</feature>
<dbReference type="AlphaFoldDB" id="A0A4Q7NVJ7"/>
<dbReference type="PANTHER" id="PTHR32502:SF3">
    <property type="entry name" value="D-GALACTOSAMINE-6-PHOSPHATE DEAMINASE AGAS-RELATED"/>
    <property type="match status" value="1"/>
</dbReference>
<dbReference type="InterPro" id="IPR046348">
    <property type="entry name" value="SIS_dom_sf"/>
</dbReference>
<protein>
    <submittedName>
        <fullName evidence="3">Galactosamine 6-phosphate isomerase AgaS</fullName>
    </submittedName>
</protein>
<organism evidence="3 4">
    <name type="scientific">Motilibacter rhizosphaerae</name>
    <dbReference type="NCBI Taxonomy" id="598652"/>
    <lineage>
        <taxon>Bacteria</taxon>
        <taxon>Bacillati</taxon>
        <taxon>Actinomycetota</taxon>
        <taxon>Actinomycetes</taxon>
        <taxon>Motilibacterales</taxon>
        <taxon>Motilibacteraceae</taxon>
        <taxon>Motilibacter</taxon>
    </lineage>
</organism>
<keyword evidence="4" id="KW-1185">Reference proteome</keyword>
<dbReference type="GO" id="GO:0016853">
    <property type="term" value="F:isomerase activity"/>
    <property type="evidence" value="ECO:0007669"/>
    <property type="project" value="UniProtKB-KW"/>
</dbReference>
<accession>A0A4Q7NVJ7</accession>
<name>A0A4Q7NVJ7_9ACTN</name>
<dbReference type="InterPro" id="IPR050303">
    <property type="entry name" value="GatZ_KbaZ_carbometab"/>
</dbReference>
<dbReference type="InterPro" id="IPR035466">
    <property type="entry name" value="GlmS/AgaS_SIS"/>
</dbReference>
<dbReference type="CDD" id="cd05008">
    <property type="entry name" value="SIS_GlmS_GlmD_1"/>
    <property type="match status" value="1"/>
</dbReference>
<evidence type="ECO:0000313" key="4">
    <source>
        <dbReference type="Proteomes" id="UP000293638"/>
    </source>
</evidence>
<dbReference type="OrthoDB" id="9779207at2"/>
<evidence type="ECO:0000313" key="3">
    <source>
        <dbReference type="EMBL" id="RZS90898.1"/>
    </source>
</evidence>
<evidence type="ECO:0000256" key="1">
    <source>
        <dbReference type="ARBA" id="ARBA00022737"/>
    </source>
</evidence>
<evidence type="ECO:0000259" key="2">
    <source>
        <dbReference type="PROSITE" id="PS51464"/>
    </source>
</evidence>
<dbReference type="Pfam" id="PF01380">
    <property type="entry name" value="SIS"/>
    <property type="match status" value="2"/>
</dbReference>
<dbReference type="GO" id="GO:0005886">
    <property type="term" value="C:plasma membrane"/>
    <property type="evidence" value="ECO:0007669"/>
    <property type="project" value="TreeGrafter"/>
</dbReference>
<sequence length="381" mass="39944">MTTVDWTARGAAATAREIAQQPRLWREVAQDAERDRARTDAFLQPLLAQPDLRIVLTGAGTSAFAGGLIAPALARTLRRRVEAVPTTDVVSNPAEVFAEDVPTLLVSFARSGDSPESVAATALAEQCLSSVHHLVVTCNPEGRLAKEMAGAERSLVLQMPEAAHDEGFAMTSSFTCMVLATWLRLAGGDPGVGSAAAAAERLLAEHEDDLAALAARGYTRVVYLGSGPLTALAQESALKMLELTAGSVVAWFDSALGFRHGPKSVLDDETLTVVLVSTDAYTRQYDEDIAAELLRALDPKDVLVISAGSPSRLQAPQTWELPELAGASDVVAGLAYVVVAQLLALHTSLALGLTPDNPFPSGEVNRVVQGVTVHPLGGAGA</sequence>
<dbReference type="GO" id="GO:1901135">
    <property type="term" value="P:carbohydrate derivative metabolic process"/>
    <property type="evidence" value="ECO:0007669"/>
    <property type="project" value="InterPro"/>
</dbReference>
<keyword evidence="1" id="KW-0677">Repeat</keyword>
<dbReference type="Gene3D" id="3.40.50.10490">
    <property type="entry name" value="Glucose-6-phosphate isomerase like protein, domain 1"/>
    <property type="match status" value="2"/>
</dbReference>